<dbReference type="SMART" id="SM00387">
    <property type="entry name" value="HATPase_c"/>
    <property type="match status" value="1"/>
</dbReference>
<dbReference type="InterPro" id="IPR025908">
    <property type="entry name" value="Sensor_TM1"/>
</dbReference>
<evidence type="ECO:0000256" key="11">
    <source>
        <dbReference type="SAM" id="MobiDB-lite"/>
    </source>
</evidence>
<dbReference type="Gene3D" id="3.30.565.10">
    <property type="entry name" value="Histidine kinase-like ATPase, C-terminal domain"/>
    <property type="match status" value="1"/>
</dbReference>
<dbReference type="EMBL" id="JABBNT010000003">
    <property type="protein sequence ID" value="NMM45178.1"/>
    <property type="molecule type" value="Genomic_DNA"/>
</dbReference>
<dbReference type="Pfam" id="PF13756">
    <property type="entry name" value="Stimulus_sens_1"/>
    <property type="match status" value="1"/>
</dbReference>
<dbReference type="Pfam" id="PF00512">
    <property type="entry name" value="HisKA"/>
    <property type="match status" value="1"/>
</dbReference>
<organism evidence="15 16">
    <name type="scientific">Pacificispira spongiicola</name>
    <dbReference type="NCBI Taxonomy" id="2729598"/>
    <lineage>
        <taxon>Bacteria</taxon>
        <taxon>Pseudomonadati</taxon>
        <taxon>Pseudomonadota</taxon>
        <taxon>Alphaproteobacteria</taxon>
        <taxon>Rhodospirillales</taxon>
        <taxon>Rhodospirillaceae</taxon>
        <taxon>Pacificispira</taxon>
    </lineage>
</organism>
<reference evidence="15 16" key="1">
    <citation type="submission" date="2020-04" db="EMBL/GenBank/DDBJ databases">
        <title>Rhodospirillaceae bacterium KN72 isolated from deep sea.</title>
        <authorList>
            <person name="Zhang D.-C."/>
        </authorList>
    </citation>
    <scope>NUCLEOTIDE SEQUENCE [LARGE SCALE GENOMIC DNA]</scope>
    <source>
        <strain evidence="15 16">KN72</strain>
    </source>
</reference>
<name>A0A7Y0E0V0_9PROT</name>
<dbReference type="InterPro" id="IPR003661">
    <property type="entry name" value="HisK_dim/P_dom"/>
</dbReference>
<feature type="region of interest" description="Disordered" evidence="11">
    <location>
        <begin position="12"/>
        <end position="37"/>
    </location>
</feature>
<evidence type="ECO:0000313" key="15">
    <source>
        <dbReference type="EMBL" id="NMM45178.1"/>
    </source>
</evidence>
<dbReference type="RefSeq" id="WP_169625538.1">
    <property type="nucleotide sequence ID" value="NZ_JABBNT010000003.1"/>
</dbReference>
<dbReference type="SUPFAM" id="SSF55874">
    <property type="entry name" value="ATPase domain of HSP90 chaperone/DNA topoisomerase II/histidine kinase"/>
    <property type="match status" value="1"/>
</dbReference>
<dbReference type="Pfam" id="PF13755">
    <property type="entry name" value="Sensor_TM1"/>
    <property type="match status" value="1"/>
</dbReference>
<evidence type="ECO:0000256" key="2">
    <source>
        <dbReference type="ARBA" id="ARBA00004370"/>
    </source>
</evidence>
<dbReference type="Gene3D" id="1.10.287.130">
    <property type="match status" value="1"/>
</dbReference>
<keyword evidence="5" id="KW-0808">Transferase</keyword>
<dbReference type="PRINTS" id="PR00344">
    <property type="entry name" value="BCTRLSENSOR"/>
</dbReference>
<dbReference type="CDD" id="cd06225">
    <property type="entry name" value="HAMP"/>
    <property type="match status" value="1"/>
</dbReference>
<dbReference type="Proteomes" id="UP000539372">
    <property type="component" value="Unassembled WGS sequence"/>
</dbReference>
<evidence type="ECO:0000256" key="1">
    <source>
        <dbReference type="ARBA" id="ARBA00000085"/>
    </source>
</evidence>
<keyword evidence="7" id="KW-0418">Kinase</keyword>
<dbReference type="CDD" id="cd00082">
    <property type="entry name" value="HisKA"/>
    <property type="match status" value="1"/>
</dbReference>
<comment type="catalytic activity">
    <reaction evidence="1">
        <text>ATP + protein L-histidine = ADP + protein N-phospho-L-histidine.</text>
        <dbReference type="EC" id="2.7.13.3"/>
    </reaction>
</comment>
<dbReference type="PROSITE" id="PS50109">
    <property type="entry name" value="HIS_KIN"/>
    <property type="match status" value="1"/>
</dbReference>
<evidence type="ECO:0000256" key="9">
    <source>
        <dbReference type="ARBA" id="ARBA00023012"/>
    </source>
</evidence>
<evidence type="ECO:0000256" key="7">
    <source>
        <dbReference type="ARBA" id="ARBA00022777"/>
    </source>
</evidence>
<sequence length="578" mass="64404">MVTLGTLFAEKPAEQQADTRSTRRETKRRQRAERRLRRRHRLSPLTRKILAVNLLTLLIPVLGILYLGPYRDRLIEQELDALREHGEIFSGALGEGAIGLLDNGQEVLNLVPARDLVRRLSAASEVRARFFLADGSLAVDSRRLGQYGASILVEELDDPIDTDTFEPMVNPVLGAFEKVLHWIENRDYPLYHDRRDSTVADYPEAVRALSGEIVGVVRRDRNRNLVLSVALPVQRYVHVFGSLLLSRDGTRIDIAMRDVRLTVLAVFAVALVLTTLLSLYFAGTIARPIHRLAEAAEKVRHSVGRDPATIPDLTKRRDEIGDLSAVLREMTEALTSRITAIERFAADVSHEIKNPLTSLKSAIETIQRVKSQDQQRELLRIVKEDVERLDRLITDISDASRLDAELGRVETETVDLSVMMDVLVGMRRTAHGDDEPELARDKDRPVLSATVLGDGPFTVQGNEDRLVQVLQNLISNAESFSPPGGRITLSVRREANWIELRCEDEGPGIPDNKLAAIFDRFYTERPDHEAFGGHSGLGLSICKQIAEAHGGTITAENRVGRDGNRGGARFILRLPAAA</sequence>
<dbReference type="PROSITE" id="PS50885">
    <property type="entry name" value="HAMP"/>
    <property type="match status" value="1"/>
</dbReference>
<evidence type="ECO:0000256" key="10">
    <source>
        <dbReference type="ARBA" id="ARBA00023136"/>
    </source>
</evidence>
<dbReference type="InterPro" id="IPR050428">
    <property type="entry name" value="TCS_sensor_his_kinase"/>
</dbReference>
<evidence type="ECO:0000256" key="6">
    <source>
        <dbReference type="ARBA" id="ARBA00022692"/>
    </source>
</evidence>
<dbReference type="AlphaFoldDB" id="A0A7Y0E0V0"/>
<dbReference type="InterPro" id="IPR003594">
    <property type="entry name" value="HATPase_dom"/>
</dbReference>
<dbReference type="SUPFAM" id="SSF47384">
    <property type="entry name" value="Homodimeric domain of signal transducing histidine kinase"/>
    <property type="match status" value="1"/>
</dbReference>
<protein>
    <recommendedName>
        <fullName evidence="3">histidine kinase</fullName>
        <ecNumber evidence="3">2.7.13.3</ecNumber>
    </recommendedName>
</protein>
<gene>
    <name evidence="15" type="ORF">HH303_11855</name>
</gene>
<feature type="compositionally biased region" description="Basic residues" evidence="11">
    <location>
        <begin position="25"/>
        <end position="37"/>
    </location>
</feature>
<dbReference type="Pfam" id="PF02518">
    <property type="entry name" value="HATPase_c"/>
    <property type="match status" value="1"/>
</dbReference>
<dbReference type="Pfam" id="PF00672">
    <property type="entry name" value="HAMP"/>
    <property type="match status" value="1"/>
</dbReference>
<feature type="domain" description="Histidine kinase" evidence="13">
    <location>
        <begin position="347"/>
        <end position="578"/>
    </location>
</feature>
<dbReference type="InterPro" id="IPR036097">
    <property type="entry name" value="HisK_dim/P_sf"/>
</dbReference>
<keyword evidence="10 12" id="KW-0472">Membrane</keyword>
<evidence type="ECO:0000256" key="4">
    <source>
        <dbReference type="ARBA" id="ARBA00022553"/>
    </source>
</evidence>
<dbReference type="EC" id="2.7.13.3" evidence="3"/>
<evidence type="ECO:0000313" key="16">
    <source>
        <dbReference type="Proteomes" id="UP000539372"/>
    </source>
</evidence>
<dbReference type="InterPro" id="IPR005467">
    <property type="entry name" value="His_kinase_dom"/>
</dbReference>
<evidence type="ECO:0000259" key="13">
    <source>
        <dbReference type="PROSITE" id="PS50109"/>
    </source>
</evidence>
<keyword evidence="9" id="KW-0902">Two-component regulatory system</keyword>
<feature type="domain" description="HAMP" evidence="14">
    <location>
        <begin position="283"/>
        <end position="339"/>
    </location>
</feature>
<keyword evidence="16" id="KW-1185">Reference proteome</keyword>
<accession>A0A7Y0E0V0</accession>
<dbReference type="InterPro" id="IPR003660">
    <property type="entry name" value="HAMP_dom"/>
</dbReference>
<dbReference type="SMART" id="SM00304">
    <property type="entry name" value="HAMP"/>
    <property type="match status" value="1"/>
</dbReference>
<evidence type="ECO:0000256" key="12">
    <source>
        <dbReference type="SAM" id="Phobius"/>
    </source>
</evidence>
<keyword evidence="8 12" id="KW-1133">Transmembrane helix</keyword>
<dbReference type="SMART" id="SM00388">
    <property type="entry name" value="HisKA"/>
    <property type="match status" value="1"/>
</dbReference>
<dbReference type="PANTHER" id="PTHR45436:SF5">
    <property type="entry name" value="SENSOR HISTIDINE KINASE TRCS"/>
    <property type="match status" value="1"/>
</dbReference>
<dbReference type="InterPro" id="IPR004358">
    <property type="entry name" value="Sig_transdc_His_kin-like_C"/>
</dbReference>
<dbReference type="InterPro" id="IPR036890">
    <property type="entry name" value="HATPase_C_sf"/>
</dbReference>
<keyword evidence="4" id="KW-0597">Phosphoprotein</keyword>
<proteinExistence type="predicted"/>
<evidence type="ECO:0000259" key="14">
    <source>
        <dbReference type="PROSITE" id="PS50885"/>
    </source>
</evidence>
<feature type="transmembrane region" description="Helical" evidence="12">
    <location>
        <begin position="49"/>
        <end position="68"/>
    </location>
</feature>
<dbReference type="Gene3D" id="6.10.340.10">
    <property type="match status" value="1"/>
</dbReference>
<feature type="transmembrane region" description="Helical" evidence="12">
    <location>
        <begin position="261"/>
        <end position="282"/>
    </location>
</feature>
<evidence type="ECO:0000256" key="3">
    <source>
        <dbReference type="ARBA" id="ARBA00012438"/>
    </source>
</evidence>
<keyword evidence="6 12" id="KW-0812">Transmembrane</keyword>
<evidence type="ECO:0000256" key="8">
    <source>
        <dbReference type="ARBA" id="ARBA00022989"/>
    </source>
</evidence>
<dbReference type="PANTHER" id="PTHR45436">
    <property type="entry name" value="SENSOR HISTIDINE KINASE YKOH"/>
    <property type="match status" value="1"/>
</dbReference>
<evidence type="ECO:0000256" key="5">
    <source>
        <dbReference type="ARBA" id="ARBA00022679"/>
    </source>
</evidence>
<dbReference type="GO" id="GO:0016020">
    <property type="term" value="C:membrane"/>
    <property type="evidence" value="ECO:0007669"/>
    <property type="project" value="UniProtKB-SubCell"/>
</dbReference>
<dbReference type="InterPro" id="IPR025919">
    <property type="entry name" value="Stimulus_sens_dom"/>
</dbReference>
<comment type="subcellular location">
    <subcellularLocation>
        <location evidence="2">Membrane</location>
    </subcellularLocation>
</comment>
<dbReference type="GO" id="GO:0000155">
    <property type="term" value="F:phosphorelay sensor kinase activity"/>
    <property type="evidence" value="ECO:0007669"/>
    <property type="project" value="InterPro"/>
</dbReference>
<comment type="caution">
    <text evidence="15">The sequence shown here is derived from an EMBL/GenBank/DDBJ whole genome shotgun (WGS) entry which is preliminary data.</text>
</comment>